<dbReference type="AlphaFoldDB" id="A0A1E5RLY2"/>
<accession>A0A1E5RLY2</accession>
<organism evidence="1 2">
    <name type="scientific">Hanseniaspora opuntiae</name>
    <dbReference type="NCBI Taxonomy" id="211096"/>
    <lineage>
        <taxon>Eukaryota</taxon>
        <taxon>Fungi</taxon>
        <taxon>Dikarya</taxon>
        <taxon>Ascomycota</taxon>
        <taxon>Saccharomycotina</taxon>
        <taxon>Saccharomycetes</taxon>
        <taxon>Saccharomycodales</taxon>
        <taxon>Saccharomycodaceae</taxon>
        <taxon>Hanseniaspora</taxon>
    </lineage>
</organism>
<evidence type="ECO:0000313" key="2">
    <source>
        <dbReference type="Proteomes" id="UP000095605"/>
    </source>
</evidence>
<evidence type="ECO:0000313" key="1">
    <source>
        <dbReference type="EMBL" id="OEJ87915.1"/>
    </source>
</evidence>
<comment type="caution">
    <text evidence="1">The sequence shown here is derived from an EMBL/GenBank/DDBJ whole genome shotgun (WGS) entry which is preliminary data.</text>
</comment>
<keyword evidence="2" id="KW-1185">Reference proteome</keyword>
<dbReference type="Proteomes" id="UP000095605">
    <property type="component" value="Unassembled WGS sequence"/>
</dbReference>
<protein>
    <submittedName>
        <fullName evidence="1">Uncharacterized protein</fullName>
    </submittedName>
</protein>
<sequence>MSFKEECSDGDNQTLFEEIITQDVTETQPNTSNLAAGWEGENEYEGLDDAEEAFLELMAVSKAGERQEVVLTEGDTGSLPRSTVDMLNKECYDWNEDYFGFKNFSIKEAMISKNMFIKRWEREFAAYTIDGSNWDTHIGEYAKKCEKALEINKPRGVVEVLKPIILSRVSGEIQDALKLRDLKIDEIVKVFNKYAEENYHPEIIVKDFIKIMSSNHQTLNNKHFATIDKFLEFIESKPKENVLGFLVNMATRKKFQIDFDFFKDNSKDFQSFLKEYKSKSINIKAVKIKIGSHTDFIGRVNKRIGKNAPSNHGLNGGPKFNEVVSFFRNKFAGKRIDNKLFTRMRNRHKKNLCVSCGQTRNHNWKTCANVDLKQ</sequence>
<proteinExistence type="predicted"/>
<reference evidence="2" key="1">
    <citation type="journal article" date="2016" name="Genome Announc.">
        <title>Genome sequences of three species of Hanseniaspora isolated from spontaneous wine fermentations.</title>
        <authorList>
            <person name="Sternes P.R."/>
            <person name="Lee D."/>
            <person name="Kutyna D.R."/>
            <person name="Borneman A.R."/>
        </authorList>
    </citation>
    <scope>NUCLEOTIDE SEQUENCE [LARGE SCALE GENOMIC DNA]</scope>
    <source>
        <strain evidence="2">AWRI3578</strain>
    </source>
</reference>
<dbReference type="EMBL" id="LPNL01000004">
    <property type="protein sequence ID" value="OEJ87915.1"/>
    <property type="molecule type" value="Genomic_DNA"/>
</dbReference>
<name>A0A1E5RLY2_9ASCO</name>
<gene>
    <name evidence="1" type="ORF">AWRI3578_g1440</name>
</gene>